<dbReference type="InterPro" id="IPR046888">
    <property type="entry name" value="pYEATS"/>
</dbReference>
<evidence type="ECO:0000256" key="1">
    <source>
        <dbReference type="SAM" id="MobiDB-lite"/>
    </source>
</evidence>
<dbReference type="RefSeq" id="WP_344468822.1">
    <property type="nucleotide sequence ID" value="NZ_BAAANT010000050.1"/>
</dbReference>
<keyword evidence="4" id="KW-1185">Reference proteome</keyword>
<dbReference type="InterPro" id="IPR011600">
    <property type="entry name" value="Pept_C14_caspase"/>
</dbReference>
<dbReference type="EMBL" id="BAAANT010000050">
    <property type="protein sequence ID" value="GAA2156071.1"/>
    <property type="molecule type" value="Genomic_DNA"/>
</dbReference>
<comment type="caution">
    <text evidence="3">The sequence shown here is derived from an EMBL/GenBank/DDBJ whole genome shotgun (WGS) entry which is preliminary data.</text>
</comment>
<dbReference type="NCBIfam" id="NF047832">
    <property type="entry name" value="caspase_w_EACC1"/>
    <property type="match status" value="1"/>
</dbReference>
<dbReference type="InterPro" id="IPR055129">
    <property type="entry name" value="YEATS_dom"/>
</dbReference>
<dbReference type="Proteomes" id="UP001422759">
    <property type="component" value="Unassembled WGS sequence"/>
</dbReference>
<feature type="compositionally biased region" description="Basic and acidic residues" evidence="1">
    <location>
        <begin position="7"/>
        <end position="23"/>
    </location>
</feature>
<evidence type="ECO:0000259" key="2">
    <source>
        <dbReference type="PROSITE" id="PS51037"/>
    </source>
</evidence>
<dbReference type="PROSITE" id="PS51037">
    <property type="entry name" value="YEATS"/>
    <property type="match status" value="1"/>
</dbReference>
<proteinExistence type="predicted"/>
<protein>
    <recommendedName>
        <fullName evidence="2">YEATS domain-containing protein</fullName>
    </recommendedName>
</protein>
<sequence length="397" mass="43255">MSAQPPRETETVQREASRREARYAHQVTPRHVSPGGAQARAVDHRRSRVVLVGTPAYDDPRLADIPVVANNVAGLHQVLTDPQLGGFDPGTCWSAPDTVSVAETGDLLARAAAEAEDLLLFYYSGHGLLEPRRRELYLSLSATRPDRPQFTALPFAAVRDVFLDSRAAVRAVILDSCFSGRAIGETLTEGDSAILGQLQVAGTYTLTAAPGNRTALALPGEQHTAFTERLLRLLRTGSAQAGELLSLGDIYRHLQVQLQAEGLPVPQQCGTETADLLGLVRNRHPGRIRPAAPAEAAPPTSLHLVHTARADGSRSTDGRPYFRIHVCLASFRAADLDRVTRVVYHLHPSFPEPDRTVTDRATEFGLTVLGWGEFNLRADVYLAGRPTPVRLERYLNI</sequence>
<reference evidence="4" key="1">
    <citation type="journal article" date="2019" name="Int. J. Syst. Evol. Microbiol.">
        <title>The Global Catalogue of Microorganisms (GCM) 10K type strain sequencing project: providing services to taxonomists for standard genome sequencing and annotation.</title>
        <authorList>
            <consortium name="The Broad Institute Genomics Platform"/>
            <consortium name="The Broad Institute Genome Sequencing Center for Infectious Disease"/>
            <person name="Wu L."/>
            <person name="Ma J."/>
        </authorList>
    </citation>
    <scope>NUCLEOTIDE SEQUENCE [LARGE SCALE GENOMIC DNA]</scope>
    <source>
        <strain evidence="4">JCM 14560</strain>
    </source>
</reference>
<evidence type="ECO:0000313" key="4">
    <source>
        <dbReference type="Proteomes" id="UP001422759"/>
    </source>
</evidence>
<feature type="domain" description="YEATS" evidence="2">
    <location>
        <begin position="292"/>
        <end position="397"/>
    </location>
</feature>
<dbReference type="InterPro" id="IPR038704">
    <property type="entry name" value="YEAST_sf"/>
</dbReference>
<organism evidence="3 4">
    <name type="scientific">Kitasatospora kazusensis</name>
    <dbReference type="NCBI Taxonomy" id="407974"/>
    <lineage>
        <taxon>Bacteria</taxon>
        <taxon>Bacillati</taxon>
        <taxon>Actinomycetota</taxon>
        <taxon>Actinomycetes</taxon>
        <taxon>Kitasatosporales</taxon>
        <taxon>Streptomycetaceae</taxon>
        <taxon>Kitasatospora</taxon>
    </lineage>
</organism>
<evidence type="ECO:0000313" key="3">
    <source>
        <dbReference type="EMBL" id="GAA2156071.1"/>
    </source>
</evidence>
<dbReference type="Gene3D" id="2.60.40.1970">
    <property type="entry name" value="YEATS domain"/>
    <property type="match status" value="1"/>
</dbReference>
<dbReference type="Pfam" id="PF00656">
    <property type="entry name" value="Peptidase_C14"/>
    <property type="match status" value="1"/>
</dbReference>
<gene>
    <name evidence="3" type="ORF">GCM10009760_56630</name>
</gene>
<accession>A0ABP5M2V1</accession>
<name>A0ABP5M2V1_9ACTN</name>
<dbReference type="Gene3D" id="3.40.50.1460">
    <property type="match status" value="1"/>
</dbReference>
<feature type="region of interest" description="Disordered" evidence="1">
    <location>
        <begin position="1"/>
        <end position="40"/>
    </location>
</feature>
<dbReference type="Pfam" id="PF20305">
    <property type="entry name" value="pYEATS"/>
    <property type="match status" value="1"/>
</dbReference>